<protein>
    <recommendedName>
        <fullName evidence="2">DUF1266 domain-containing protein</fullName>
    </recommendedName>
</protein>
<proteinExistence type="predicted"/>
<comment type="caution">
    <text evidence="3">The sequence shown here is derived from an EMBL/GenBank/DDBJ whole genome shotgun (WGS) entry which is preliminary data.</text>
</comment>
<gene>
    <name evidence="3" type="ORF">ACRB68_25020</name>
</gene>
<dbReference type="Pfam" id="PF06889">
    <property type="entry name" value="DUF1266"/>
    <property type="match status" value="1"/>
</dbReference>
<reference evidence="3 4" key="1">
    <citation type="submission" date="2019-10" db="EMBL/GenBank/DDBJ databases">
        <title>Actinomadura rubteroloni sp. nov. and Actinomadura macrotermitis sp. nov., isolated from the gut of fungus growing-termite Macrotermes natalensis.</title>
        <authorList>
            <person name="Benndorf R."/>
            <person name="Martin K."/>
            <person name="Kuefner M."/>
            <person name="De Beer W."/>
            <person name="Kaster A.-K."/>
            <person name="Vollmers J."/>
            <person name="Poulsen M."/>
            <person name="Beemelmanns C."/>
        </authorList>
    </citation>
    <scope>NUCLEOTIDE SEQUENCE [LARGE SCALE GENOMIC DNA]</scope>
    <source>
        <strain evidence="3 4">RB68</strain>
    </source>
</reference>
<dbReference type="OrthoDB" id="1956494at2"/>
<evidence type="ECO:0000259" key="2">
    <source>
        <dbReference type="Pfam" id="PF06889"/>
    </source>
</evidence>
<keyword evidence="1" id="KW-0812">Transmembrane</keyword>
<accession>A0A7K0BTC9</accession>
<evidence type="ECO:0000256" key="1">
    <source>
        <dbReference type="SAM" id="Phobius"/>
    </source>
</evidence>
<keyword evidence="1" id="KW-1133">Transmembrane helix</keyword>
<dbReference type="InterPro" id="IPR009677">
    <property type="entry name" value="DUF1266"/>
</dbReference>
<keyword evidence="4" id="KW-1185">Reference proteome</keyword>
<evidence type="ECO:0000313" key="3">
    <source>
        <dbReference type="EMBL" id="MQY04448.1"/>
    </source>
</evidence>
<dbReference type="Proteomes" id="UP000487268">
    <property type="component" value="Unassembled WGS sequence"/>
</dbReference>
<feature type="domain" description="DUF1266" evidence="2">
    <location>
        <begin position="225"/>
        <end position="457"/>
    </location>
</feature>
<feature type="transmembrane region" description="Helical" evidence="1">
    <location>
        <begin position="43"/>
        <end position="67"/>
    </location>
</feature>
<name>A0A7K0BTC9_9ACTN</name>
<keyword evidence="1" id="KW-0472">Membrane</keyword>
<dbReference type="EMBL" id="WEGH01000002">
    <property type="protein sequence ID" value="MQY04448.1"/>
    <property type="molecule type" value="Genomic_DNA"/>
</dbReference>
<dbReference type="RefSeq" id="WP_153532685.1">
    <property type="nucleotide sequence ID" value="NZ_WEGH01000002.1"/>
</dbReference>
<organism evidence="3 4">
    <name type="scientific">Actinomadura macrotermitis</name>
    <dbReference type="NCBI Taxonomy" id="2585200"/>
    <lineage>
        <taxon>Bacteria</taxon>
        <taxon>Bacillati</taxon>
        <taxon>Actinomycetota</taxon>
        <taxon>Actinomycetes</taxon>
        <taxon>Streptosporangiales</taxon>
        <taxon>Thermomonosporaceae</taxon>
        <taxon>Actinomadura</taxon>
    </lineage>
</organism>
<feature type="transmembrane region" description="Helical" evidence="1">
    <location>
        <begin position="73"/>
        <end position="92"/>
    </location>
</feature>
<sequence length="466" mass="52712">MGHSGRLGAMERAVEGTLAEESFDFDEDTAVLRFDGGMLYQTSWFLAGGIGGVTLLLTGTALTFAGLEDWARYALGAGSVLLLLTLVFMLLLRHGPERPAVELRLAEREIACGGVRVPLADLRPEHLVWRDGRFFRRLHLRHPRLRRCLTGFFAAEADEAREFHRQLWGLLSEPYLPGPIGPVQRWILGAGALYAGINGFRLDHLGTGPSPEEAAADSRAAHELLQDPWHVYDLDQLLAAVNWLVQDGHRADFAQDADLAARPAAEQDEYARLLREVDGLIAADRMEPPFVERLIELVRVRYGAAGEAYAKLVPSLLRDEPGADASEEGAELALFLGQLFNDRDHATEELHRLRKLADPELRSNTGRFLIWDYSRALMLYRWGHMAGWLTERYCWDRMLPLALDIQRRYSSWRDMATCYLQGRQLWSGAGEEPQTDHDELVARLTEEPLSPWNLVPWDLELRNDWS</sequence>
<dbReference type="AlphaFoldDB" id="A0A7K0BTC9"/>
<evidence type="ECO:0000313" key="4">
    <source>
        <dbReference type="Proteomes" id="UP000487268"/>
    </source>
</evidence>